<evidence type="ECO:0000256" key="6">
    <source>
        <dbReference type="PIRSR" id="PIRSR028757-1"/>
    </source>
</evidence>
<dbReference type="InterPro" id="IPR027478">
    <property type="entry name" value="LdcA_N"/>
</dbReference>
<dbReference type="GO" id="GO:0008236">
    <property type="term" value="F:serine-type peptidase activity"/>
    <property type="evidence" value="ECO:0007669"/>
    <property type="project" value="UniProtKB-KW"/>
</dbReference>
<sequence length="311" mass="33758">MRTNAARTIELIAPSGYPPDAAAVERACARLRAAGHQVVNEEAGQRRHQRFAGTDAERAAELNRLADPARVLPDIVMAVRGGYGAVRLLDSLDYEGLRRRLSGEPVALVGHSDFTAIQLALLARAGLPSFSGPMLAMHFGAEAPSAFTLEHFWRAMEEPSLVLEVESAQRECCDVRGMLWGGNLATLVSLVGTPYLPRIDGGILFVEDVNEQPFRLERMIYQLHLSGVLARQHALVIGECSGIRQFDYDNGYDLAAMIEHMRAVIGIPIVTGLPFGHVADIATLPVGGQAHLAADRGGFRLEMTGHPRPRA</sequence>
<dbReference type="Gene3D" id="3.50.30.60">
    <property type="entry name" value="LD-carboxypeptidase A C-terminal domain-like"/>
    <property type="match status" value="1"/>
</dbReference>
<evidence type="ECO:0000256" key="3">
    <source>
        <dbReference type="ARBA" id="ARBA00022670"/>
    </source>
</evidence>
<dbReference type="GeneID" id="95548394"/>
<dbReference type="Proteomes" id="UP000192911">
    <property type="component" value="Unassembled WGS sequence"/>
</dbReference>
<dbReference type="InterPro" id="IPR040449">
    <property type="entry name" value="Peptidase_S66_N"/>
</dbReference>
<reference evidence="10" key="1">
    <citation type="submission" date="2017-04" db="EMBL/GenBank/DDBJ databases">
        <authorList>
            <person name="Varghese N."/>
            <person name="Submissions S."/>
        </authorList>
    </citation>
    <scope>NUCLEOTIDE SEQUENCE [LARGE SCALE GENOMIC DNA]</scope>
    <source>
        <strain evidence="10">Ballard 720</strain>
    </source>
</reference>
<accession>A0A1X7DM20</accession>
<evidence type="ECO:0000256" key="2">
    <source>
        <dbReference type="ARBA" id="ARBA00022645"/>
    </source>
</evidence>
<dbReference type="GO" id="GO:0004180">
    <property type="term" value="F:carboxypeptidase activity"/>
    <property type="evidence" value="ECO:0007669"/>
    <property type="project" value="UniProtKB-KW"/>
</dbReference>
<dbReference type="PANTHER" id="PTHR30237:SF2">
    <property type="entry name" value="MUREIN TETRAPEPTIDE CARBOXYPEPTIDASE"/>
    <property type="match status" value="1"/>
</dbReference>
<dbReference type="OrthoDB" id="9807329at2"/>
<feature type="active site" description="Charge relay system" evidence="6">
    <location>
        <position position="277"/>
    </location>
</feature>
<keyword evidence="4" id="KW-0378">Hydrolase</keyword>
<keyword evidence="10" id="KW-1185">Reference proteome</keyword>
<dbReference type="SUPFAM" id="SSF52317">
    <property type="entry name" value="Class I glutamine amidotransferase-like"/>
    <property type="match status" value="1"/>
</dbReference>
<keyword evidence="3" id="KW-0645">Protease</keyword>
<dbReference type="NCBIfam" id="NF008424">
    <property type="entry name" value="PRK11253.1"/>
    <property type="match status" value="1"/>
</dbReference>
<evidence type="ECO:0000256" key="1">
    <source>
        <dbReference type="ARBA" id="ARBA00010233"/>
    </source>
</evidence>
<dbReference type="InterPro" id="IPR029062">
    <property type="entry name" value="Class_I_gatase-like"/>
</dbReference>
<organism evidence="9 10">
    <name type="scientific">Trinickia caryophylli</name>
    <name type="common">Paraburkholderia caryophylli</name>
    <dbReference type="NCBI Taxonomy" id="28094"/>
    <lineage>
        <taxon>Bacteria</taxon>
        <taxon>Pseudomonadati</taxon>
        <taxon>Pseudomonadota</taxon>
        <taxon>Betaproteobacteria</taxon>
        <taxon>Burkholderiales</taxon>
        <taxon>Burkholderiaceae</taxon>
        <taxon>Trinickia</taxon>
    </lineage>
</organism>
<gene>
    <name evidence="9" type="ORF">SAMN06295900_103396</name>
</gene>
<dbReference type="PANTHER" id="PTHR30237">
    <property type="entry name" value="MURAMOYLTETRAPEPTIDE CARBOXYPEPTIDASE"/>
    <property type="match status" value="1"/>
</dbReference>
<dbReference type="STRING" id="28094.SAMN06295900_103396"/>
<name>A0A1X7DM20_TRICW</name>
<proteinExistence type="inferred from homology"/>
<dbReference type="Pfam" id="PF17676">
    <property type="entry name" value="Peptidase_S66C"/>
    <property type="match status" value="1"/>
</dbReference>
<evidence type="ECO:0000313" key="9">
    <source>
        <dbReference type="EMBL" id="SMF17998.1"/>
    </source>
</evidence>
<dbReference type="GO" id="GO:0006508">
    <property type="term" value="P:proteolysis"/>
    <property type="evidence" value="ECO:0007669"/>
    <property type="project" value="UniProtKB-KW"/>
</dbReference>
<evidence type="ECO:0000256" key="5">
    <source>
        <dbReference type="ARBA" id="ARBA00022825"/>
    </source>
</evidence>
<evidence type="ECO:0000259" key="8">
    <source>
        <dbReference type="Pfam" id="PF17676"/>
    </source>
</evidence>
<dbReference type="InterPro" id="IPR040921">
    <property type="entry name" value="Peptidase_S66C"/>
</dbReference>
<keyword evidence="2 9" id="KW-0121">Carboxypeptidase</keyword>
<dbReference type="PIRSF" id="PIRSF028757">
    <property type="entry name" value="LD-carboxypeptidase"/>
    <property type="match status" value="1"/>
</dbReference>
<dbReference type="RefSeq" id="WP_085226234.1">
    <property type="nucleotide sequence ID" value="NZ_BSQD01000003.1"/>
</dbReference>
<evidence type="ECO:0000259" key="7">
    <source>
        <dbReference type="Pfam" id="PF02016"/>
    </source>
</evidence>
<feature type="active site" description="Nucleophile" evidence="6">
    <location>
        <position position="112"/>
    </location>
</feature>
<dbReference type="EMBL" id="FXAH01000003">
    <property type="protein sequence ID" value="SMF17998.1"/>
    <property type="molecule type" value="Genomic_DNA"/>
</dbReference>
<feature type="domain" description="LD-carboxypeptidase N-terminal" evidence="7">
    <location>
        <begin position="9"/>
        <end position="132"/>
    </location>
</feature>
<dbReference type="AlphaFoldDB" id="A0A1X7DM20"/>
<feature type="active site" description="Charge relay system" evidence="6">
    <location>
        <position position="207"/>
    </location>
</feature>
<dbReference type="InterPro" id="IPR003507">
    <property type="entry name" value="S66_fam"/>
</dbReference>
<dbReference type="SUPFAM" id="SSF141986">
    <property type="entry name" value="LD-carboxypeptidase A C-terminal domain-like"/>
    <property type="match status" value="1"/>
</dbReference>
<keyword evidence="5" id="KW-0720">Serine protease</keyword>
<comment type="similarity">
    <text evidence="1">Belongs to the peptidase S66 family.</text>
</comment>
<dbReference type="CDD" id="cd07025">
    <property type="entry name" value="Peptidase_S66"/>
    <property type="match status" value="1"/>
</dbReference>
<protein>
    <submittedName>
        <fullName evidence="9">Murein tetrapeptidase LD-carboxypeptidase Serine peptidase. MEROPS family S66</fullName>
    </submittedName>
</protein>
<dbReference type="Gene3D" id="3.40.50.10740">
    <property type="entry name" value="Class I glutamine amidotransferase-like"/>
    <property type="match status" value="1"/>
</dbReference>
<evidence type="ECO:0000256" key="4">
    <source>
        <dbReference type="ARBA" id="ARBA00022801"/>
    </source>
</evidence>
<feature type="domain" description="LD-carboxypeptidase C-terminal" evidence="8">
    <location>
        <begin position="176"/>
        <end position="292"/>
    </location>
</feature>
<dbReference type="InterPro" id="IPR027461">
    <property type="entry name" value="Carboxypeptidase_A_C_sf"/>
</dbReference>
<dbReference type="Pfam" id="PF02016">
    <property type="entry name" value="Peptidase_S66"/>
    <property type="match status" value="1"/>
</dbReference>
<evidence type="ECO:0000313" key="10">
    <source>
        <dbReference type="Proteomes" id="UP000192911"/>
    </source>
</evidence>